<keyword evidence="3" id="KW-0255">Endonuclease</keyword>
<keyword evidence="2" id="KW-0479">Metal-binding</keyword>
<dbReference type="GO" id="GO:0004519">
    <property type="term" value="F:endonuclease activity"/>
    <property type="evidence" value="ECO:0007669"/>
    <property type="project" value="UniProtKB-KW"/>
</dbReference>
<dbReference type="CDD" id="cd09272">
    <property type="entry name" value="RNase_HI_RT_Ty1"/>
    <property type="match status" value="1"/>
</dbReference>
<organism evidence="11 12">
    <name type="scientific">Acer saccharum</name>
    <name type="common">Sugar maple</name>
    <dbReference type="NCBI Taxonomy" id="4024"/>
    <lineage>
        <taxon>Eukaryota</taxon>
        <taxon>Viridiplantae</taxon>
        <taxon>Streptophyta</taxon>
        <taxon>Embryophyta</taxon>
        <taxon>Tracheophyta</taxon>
        <taxon>Spermatophyta</taxon>
        <taxon>Magnoliopsida</taxon>
        <taxon>eudicotyledons</taxon>
        <taxon>Gunneridae</taxon>
        <taxon>Pentapetalae</taxon>
        <taxon>rosids</taxon>
        <taxon>malvids</taxon>
        <taxon>Sapindales</taxon>
        <taxon>Sapindaceae</taxon>
        <taxon>Hippocastanoideae</taxon>
        <taxon>Acereae</taxon>
        <taxon>Acer</taxon>
    </lineage>
</organism>
<dbReference type="PANTHER" id="PTHR42648">
    <property type="entry name" value="TRANSPOSASE, PUTATIVE-RELATED"/>
    <property type="match status" value="1"/>
</dbReference>
<dbReference type="InterPro" id="IPR039537">
    <property type="entry name" value="Retrotran_Ty1/copia-like"/>
</dbReference>
<dbReference type="InterPro" id="IPR036397">
    <property type="entry name" value="RNaseH_sf"/>
</dbReference>
<dbReference type="GO" id="GO:0003887">
    <property type="term" value="F:DNA-directed DNA polymerase activity"/>
    <property type="evidence" value="ECO:0007669"/>
    <property type="project" value="UniProtKB-KW"/>
</dbReference>
<dbReference type="Pfam" id="PF25597">
    <property type="entry name" value="SH3_retrovirus"/>
    <property type="match status" value="1"/>
</dbReference>
<accession>A0AA39SQT7</accession>
<feature type="domain" description="Integrase catalytic" evidence="10">
    <location>
        <begin position="1"/>
        <end position="127"/>
    </location>
</feature>
<dbReference type="GO" id="GO:0046872">
    <property type="term" value="F:metal ion binding"/>
    <property type="evidence" value="ECO:0007669"/>
    <property type="project" value="UniProtKB-KW"/>
</dbReference>
<dbReference type="PROSITE" id="PS50994">
    <property type="entry name" value="INTEGRASE"/>
    <property type="match status" value="1"/>
</dbReference>
<protein>
    <recommendedName>
        <fullName evidence="10">Integrase catalytic domain-containing protein</fullName>
    </recommendedName>
</protein>
<dbReference type="GO" id="GO:0016787">
    <property type="term" value="F:hydrolase activity"/>
    <property type="evidence" value="ECO:0007669"/>
    <property type="project" value="UniProtKB-KW"/>
</dbReference>
<reference evidence="11" key="1">
    <citation type="journal article" date="2022" name="Plant J.">
        <title>Strategies of tolerance reflected in two North American maple genomes.</title>
        <authorList>
            <person name="McEvoy S.L."/>
            <person name="Sezen U.U."/>
            <person name="Trouern-Trend A."/>
            <person name="McMahon S.M."/>
            <person name="Schaberg P.G."/>
            <person name="Yang J."/>
            <person name="Wegrzyn J.L."/>
            <person name="Swenson N.G."/>
        </authorList>
    </citation>
    <scope>NUCLEOTIDE SEQUENCE</scope>
    <source>
        <strain evidence="11">NS2018</strain>
    </source>
</reference>
<evidence type="ECO:0000256" key="6">
    <source>
        <dbReference type="ARBA" id="ARBA00022908"/>
    </source>
</evidence>
<keyword evidence="6" id="KW-0229">DNA integration</keyword>
<comment type="caution">
    <text evidence="11">The sequence shown here is derived from an EMBL/GenBank/DDBJ whole genome shotgun (WGS) entry which is preliminary data.</text>
</comment>
<keyword evidence="8" id="KW-0548">Nucleotidyltransferase</keyword>
<keyword evidence="12" id="KW-1185">Reference proteome</keyword>
<keyword evidence="9" id="KW-0233">DNA recombination</keyword>
<evidence type="ECO:0000256" key="3">
    <source>
        <dbReference type="ARBA" id="ARBA00022759"/>
    </source>
</evidence>
<evidence type="ECO:0000256" key="1">
    <source>
        <dbReference type="ARBA" id="ARBA00022722"/>
    </source>
</evidence>
<dbReference type="Proteomes" id="UP001168877">
    <property type="component" value="Unassembled WGS sequence"/>
</dbReference>
<dbReference type="GO" id="GO:0003964">
    <property type="term" value="F:RNA-directed DNA polymerase activity"/>
    <property type="evidence" value="ECO:0007669"/>
    <property type="project" value="UniProtKB-KW"/>
</dbReference>
<keyword evidence="8" id="KW-0239">DNA-directed DNA polymerase</keyword>
<reference evidence="11" key="2">
    <citation type="submission" date="2023-06" db="EMBL/GenBank/DDBJ databases">
        <authorList>
            <person name="Swenson N.G."/>
            <person name="Wegrzyn J.L."/>
            <person name="Mcevoy S.L."/>
        </authorList>
    </citation>
    <scope>NUCLEOTIDE SEQUENCE</scope>
    <source>
        <strain evidence="11">NS2018</strain>
        <tissue evidence="11">Leaf</tissue>
    </source>
</reference>
<keyword evidence="8" id="KW-0808">Transferase</keyword>
<dbReference type="Gene3D" id="3.30.420.10">
    <property type="entry name" value="Ribonuclease H-like superfamily/Ribonuclease H"/>
    <property type="match status" value="1"/>
</dbReference>
<evidence type="ECO:0000256" key="4">
    <source>
        <dbReference type="ARBA" id="ARBA00022801"/>
    </source>
</evidence>
<evidence type="ECO:0000256" key="5">
    <source>
        <dbReference type="ARBA" id="ARBA00022842"/>
    </source>
</evidence>
<evidence type="ECO:0000256" key="8">
    <source>
        <dbReference type="ARBA" id="ARBA00022932"/>
    </source>
</evidence>
<keyword evidence="4" id="KW-0378">Hydrolase</keyword>
<evidence type="ECO:0000313" key="12">
    <source>
        <dbReference type="Proteomes" id="UP001168877"/>
    </source>
</evidence>
<keyword evidence="7" id="KW-0695">RNA-directed DNA polymerase</keyword>
<dbReference type="AlphaFoldDB" id="A0AA39SQT7"/>
<evidence type="ECO:0000256" key="7">
    <source>
        <dbReference type="ARBA" id="ARBA00022918"/>
    </source>
</evidence>
<evidence type="ECO:0000256" key="2">
    <source>
        <dbReference type="ARBA" id="ARBA00022723"/>
    </source>
</evidence>
<sequence length="301" mass="34180">MYLLKSKDQAFESFKAWKRLVENQTSKKLKILRTDNGLEFCNENFNKFCEEHGIVRHRTVRHTPQQNGVAERMNRTILDKVRCLLIGSGLSQNFWGEAAATTAYLINRSPSTAISLKTPEEIWTGRPSSLNHLRVFRCATYAHQTKDKLEPRSLQGVFLGYPLGVKGYRVWLRDQTGFKKSQLQSVVALSTTEAEYIAVTEAIKEAIWLQGLLGEINIFGGKAVIYTDSQSALHLVKNPIFHERTKHIEVKYPFIRDQVSNGVVQVEKVSTDDNPADMGTKIVSYSKFKHCLNLLKIGDYG</sequence>
<proteinExistence type="predicted"/>
<dbReference type="PANTHER" id="PTHR42648:SF11">
    <property type="entry name" value="TRANSPOSON TY4-P GAG-POL POLYPROTEIN"/>
    <property type="match status" value="1"/>
</dbReference>
<name>A0AA39SQT7_ACESA</name>
<evidence type="ECO:0000259" key="10">
    <source>
        <dbReference type="PROSITE" id="PS50994"/>
    </source>
</evidence>
<keyword evidence="1" id="KW-0540">Nuclease</keyword>
<dbReference type="GO" id="GO:0006310">
    <property type="term" value="P:DNA recombination"/>
    <property type="evidence" value="ECO:0007669"/>
    <property type="project" value="UniProtKB-KW"/>
</dbReference>
<dbReference type="GO" id="GO:0003676">
    <property type="term" value="F:nucleic acid binding"/>
    <property type="evidence" value="ECO:0007669"/>
    <property type="project" value="InterPro"/>
</dbReference>
<dbReference type="GO" id="GO:0015074">
    <property type="term" value="P:DNA integration"/>
    <property type="evidence" value="ECO:0007669"/>
    <property type="project" value="UniProtKB-KW"/>
</dbReference>
<evidence type="ECO:0000256" key="9">
    <source>
        <dbReference type="ARBA" id="ARBA00023172"/>
    </source>
</evidence>
<dbReference type="InterPro" id="IPR012337">
    <property type="entry name" value="RNaseH-like_sf"/>
</dbReference>
<evidence type="ECO:0000313" key="11">
    <source>
        <dbReference type="EMBL" id="KAK0596509.1"/>
    </source>
</evidence>
<keyword evidence="5" id="KW-0460">Magnesium</keyword>
<dbReference type="InterPro" id="IPR057670">
    <property type="entry name" value="SH3_retrovirus"/>
</dbReference>
<dbReference type="InterPro" id="IPR001584">
    <property type="entry name" value="Integrase_cat-core"/>
</dbReference>
<gene>
    <name evidence="11" type="ORF">LWI29_016370</name>
</gene>
<dbReference type="EMBL" id="JAUESC010000004">
    <property type="protein sequence ID" value="KAK0596509.1"/>
    <property type="molecule type" value="Genomic_DNA"/>
</dbReference>
<dbReference type="SUPFAM" id="SSF53098">
    <property type="entry name" value="Ribonuclease H-like"/>
    <property type="match status" value="1"/>
</dbReference>